<dbReference type="Pfam" id="PF25273">
    <property type="entry name" value="DUF7869"/>
    <property type="match status" value="1"/>
</dbReference>
<protein>
    <recommendedName>
        <fullName evidence="2">DUF7869 domain-containing protein</fullName>
    </recommendedName>
</protein>
<dbReference type="PANTHER" id="PTHR10773:SF19">
    <property type="match status" value="1"/>
</dbReference>
<dbReference type="PANTHER" id="PTHR10773">
    <property type="entry name" value="DNA-DIRECTED RNA POLYMERASES I, II, AND III SUBUNIT RPABC2"/>
    <property type="match status" value="1"/>
</dbReference>
<comment type="caution">
    <text evidence="3">The sequence shown here is derived from an EMBL/GenBank/DDBJ whole genome shotgun (WGS) entry which is preliminary data.</text>
</comment>
<feature type="compositionally biased region" description="Polar residues" evidence="1">
    <location>
        <begin position="1"/>
        <end position="10"/>
    </location>
</feature>
<feature type="region of interest" description="Disordered" evidence="1">
    <location>
        <begin position="1"/>
        <end position="24"/>
    </location>
</feature>
<reference evidence="3" key="1">
    <citation type="submission" date="2022-03" db="EMBL/GenBank/DDBJ databases">
        <authorList>
            <person name="Tunstrom K."/>
        </authorList>
    </citation>
    <scope>NUCLEOTIDE SEQUENCE</scope>
</reference>
<dbReference type="Proteomes" id="UP001153954">
    <property type="component" value="Unassembled WGS sequence"/>
</dbReference>
<dbReference type="InterPro" id="IPR057191">
    <property type="entry name" value="DUF7869"/>
</dbReference>
<organism evidence="3 4">
    <name type="scientific">Euphydryas editha</name>
    <name type="common">Edith's checkerspot</name>
    <dbReference type="NCBI Taxonomy" id="104508"/>
    <lineage>
        <taxon>Eukaryota</taxon>
        <taxon>Metazoa</taxon>
        <taxon>Ecdysozoa</taxon>
        <taxon>Arthropoda</taxon>
        <taxon>Hexapoda</taxon>
        <taxon>Insecta</taxon>
        <taxon>Pterygota</taxon>
        <taxon>Neoptera</taxon>
        <taxon>Endopterygota</taxon>
        <taxon>Lepidoptera</taxon>
        <taxon>Glossata</taxon>
        <taxon>Ditrysia</taxon>
        <taxon>Papilionoidea</taxon>
        <taxon>Nymphalidae</taxon>
        <taxon>Nymphalinae</taxon>
        <taxon>Euphydryas</taxon>
    </lineage>
</organism>
<feature type="domain" description="DUF7869" evidence="2">
    <location>
        <begin position="312"/>
        <end position="470"/>
    </location>
</feature>
<dbReference type="EMBL" id="CAKOGL010000017">
    <property type="protein sequence ID" value="CAH2096686.1"/>
    <property type="molecule type" value="Genomic_DNA"/>
</dbReference>
<dbReference type="AlphaFoldDB" id="A0AAU9UCE0"/>
<evidence type="ECO:0000313" key="4">
    <source>
        <dbReference type="Proteomes" id="UP001153954"/>
    </source>
</evidence>
<evidence type="ECO:0000259" key="2">
    <source>
        <dbReference type="Pfam" id="PF25273"/>
    </source>
</evidence>
<accession>A0AAU9UCE0</accession>
<proteinExistence type="predicted"/>
<gene>
    <name evidence="3" type="ORF">EEDITHA_LOCUS11994</name>
</gene>
<evidence type="ECO:0000313" key="3">
    <source>
        <dbReference type="EMBL" id="CAH2096686.1"/>
    </source>
</evidence>
<name>A0AAU9UCE0_EUPED</name>
<evidence type="ECO:0000256" key="1">
    <source>
        <dbReference type="SAM" id="MobiDB-lite"/>
    </source>
</evidence>
<sequence length="494" mass="57181">MDCSPTPVTNRHSRKRQRDPSNWKRNVAKRLRYSSKSAPERVCEHSTKAFQCDKLTMGQMMKLHQNFYSHTEKKDQDALILKYCTINPVHHRPGFKGQRQTATKFAVIVDSGKKIPICKNLFLSIFGITKHRVAYVMNRFFYTAQFPTEKRGGNHKDHKYSAQKESIHQFIQKLKCVESHYCRKNSECSNPWVKKSYFRSIFNKFYNIGFGSPKTDACSKCVELQEKIKNETDPTQKTELITQKRVHTLRAKAFFEKLRNEVDGLKIISFDCQKNLPLPKLPDQIIYYSRQLYFYNFTIVEASSTLPFTKERIFAYVCTENEHNKDSNLVASAVYHRLTETDKNNIDTIRLVADGCGGQNKNCIVVGACCKWLLKNQSIKKIEIVFPVTGHSYMPADRVFGVIERKLKKKEVILHPSEIKDIIAETATLVELGTKCPVKDWRFSVKNVVKQTTSWPMKFKECKRFILKRSKKPGNVLVRGELFYKSDIAVAVNG</sequence>
<keyword evidence="4" id="KW-1185">Reference proteome</keyword>